<gene>
    <name evidence="2" type="ORF">JZ751_016794</name>
</gene>
<evidence type="ECO:0000313" key="2">
    <source>
        <dbReference type="EMBL" id="KAG9342292.1"/>
    </source>
</evidence>
<proteinExistence type="predicted"/>
<protein>
    <submittedName>
        <fullName evidence="2">Uncharacterized protein</fullName>
    </submittedName>
</protein>
<reference evidence="2" key="1">
    <citation type="thesis" date="2021" institute="BYU ScholarsArchive" country="Provo, UT, USA">
        <title>Applications of and Algorithms for Genome Assembly and Genomic Analyses with an Emphasis on Marine Teleosts.</title>
        <authorList>
            <person name="Pickett B.D."/>
        </authorList>
    </citation>
    <scope>NUCLEOTIDE SEQUENCE</scope>
    <source>
        <strain evidence="2">HI-2016</strain>
    </source>
</reference>
<feature type="region of interest" description="Disordered" evidence="1">
    <location>
        <begin position="145"/>
        <end position="180"/>
    </location>
</feature>
<name>A0A8T2NXN5_9TELE</name>
<dbReference type="Proteomes" id="UP000824540">
    <property type="component" value="Unassembled WGS sequence"/>
</dbReference>
<keyword evidence="3" id="KW-1185">Reference proteome</keyword>
<sequence>MFVVKIFSKQDGIPPHPPSNRALVMDYRELERLLENERVKTESLRRGHKQHNSRTVWYQNSSHKQHNSRTVWYQNSSHKQHNSRTVWYQNSSHKQHNSLRGPRRLPMEECDVHKDREMETYSRGPGSLCAFVKYPGHRLCYAEGSYSNNPNSPSVGEPARDGKKEQGESERLLLHHVTSV</sequence>
<organism evidence="2 3">
    <name type="scientific">Albula glossodonta</name>
    <name type="common">roundjaw bonefish</name>
    <dbReference type="NCBI Taxonomy" id="121402"/>
    <lineage>
        <taxon>Eukaryota</taxon>
        <taxon>Metazoa</taxon>
        <taxon>Chordata</taxon>
        <taxon>Craniata</taxon>
        <taxon>Vertebrata</taxon>
        <taxon>Euteleostomi</taxon>
        <taxon>Actinopterygii</taxon>
        <taxon>Neopterygii</taxon>
        <taxon>Teleostei</taxon>
        <taxon>Albuliformes</taxon>
        <taxon>Albulidae</taxon>
        <taxon>Albula</taxon>
    </lineage>
</organism>
<feature type="compositionally biased region" description="Polar residues" evidence="1">
    <location>
        <begin position="53"/>
        <end position="62"/>
    </location>
</feature>
<feature type="compositionally biased region" description="Polar residues" evidence="1">
    <location>
        <begin position="145"/>
        <end position="154"/>
    </location>
</feature>
<evidence type="ECO:0000313" key="3">
    <source>
        <dbReference type="Proteomes" id="UP000824540"/>
    </source>
</evidence>
<accession>A0A8T2NXN5</accession>
<dbReference type="EMBL" id="JAFBMS010000029">
    <property type="protein sequence ID" value="KAG9342292.1"/>
    <property type="molecule type" value="Genomic_DNA"/>
</dbReference>
<dbReference type="AlphaFoldDB" id="A0A8T2NXN5"/>
<comment type="caution">
    <text evidence="2">The sequence shown here is derived from an EMBL/GenBank/DDBJ whole genome shotgun (WGS) entry which is preliminary data.</text>
</comment>
<feature type="compositionally biased region" description="Basic and acidic residues" evidence="1">
    <location>
        <begin position="158"/>
        <end position="173"/>
    </location>
</feature>
<feature type="region of interest" description="Disordered" evidence="1">
    <location>
        <begin position="41"/>
        <end position="62"/>
    </location>
</feature>
<evidence type="ECO:0000256" key="1">
    <source>
        <dbReference type="SAM" id="MobiDB-lite"/>
    </source>
</evidence>